<dbReference type="PRINTS" id="PR00245">
    <property type="entry name" value="OLFACTORYR"/>
</dbReference>
<organism evidence="14 15">
    <name type="scientific">Dromas ardeola</name>
    <dbReference type="NCBI Taxonomy" id="458190"/>
    <lineage>
        <taxon>Eukaryota</taxon>
        <taxon>Metazoa</taxon>
        <taxon>Chordata</taxon>
        <taxon>Craniata</taxon>
        <taxon>Vertebrata</taxon>
        <taxon>Euteleostomi</taxon>
        <taxon>Archelosauria</taxon>
        <taxon>Archosauria</taxon>
        <taxon>Dinosauria</taxon>
        <taxon>Saurischia</taxon>
        <taxon>Theropoda</taxon>
        <taxon>Coelurosauria</taxon>
        <taxon>Aves</taxon>
        <taxon>Neognathae</taxon>
        <taxon>Neoaves</taxon>
        <taxon>Charadriiformes</taxon>
        <taxon>Dromadidae</taxon>
        <taxon>Dromas</taxon>
    </lineage>
</organism>
<feature type="transmembrane region" description="Helical" evidence="12">
    <location>
        <begin position="60"/>
        <end position="78"/>
    </location>
</feature>
<keyword evidence="7 11" id="KW-0297">G-protein coupled receptor</keyword>
<evidence type="ECO:0000256" key="6">
    <source>
        <dbReference type="ARBA" id="ARBA00022989"/>
    </source>
</evidence>
<name>A0A7K5XSZ3_9CHAR</name>
<evidence type="ECO:0000256" key="7">
    <source>
        <dbReference type="ARBA" id="ARBA00023040"/>
    </source>
</evidence>
<dbReference type="Proteomes" id="UP000586671">
    <property type="component" value="Unassembled WGS sequence"/>
</dbReference>
<keyword evidence="3 12" id="KW-0716">Sensory transduction</keyword>
<protein>
    <recommendedName>
        <fullName evidence="12">Olfactory receptor</fullName>
    </recommendedName>
</protein>
<evidence type="ECO:0000313" key="15">
    <source>
        <dbReference type="Proteomes" id="UP000586671"/>
    </source>
</evidence>
<gene>
    <name evidence="14" type="primary">Or5v1_3</name>
    <name evidence="14" type="ORF">DROARD_R14632</name>
</gene>
<dbReference type="PROSITE" id="PS50262">
    <property type="entry name" value="G_PROTEIN_RECEP_F1_2"/>
    <property type="match status" value="1"/>
</dbReference>
<keyword evidence="10 11" id="KW-0807">Transducer</keyword>
<keyword evidence="15" id="KW-1185">Reference proteome</keyword>
<dbReference type="GO" id="GO:0004984">
    <property type="term" value="F:olfactory receptor activity"/>
    <property type="evidence" value="ECO:0007669"/>
    <property type="project" value="InterPro"/>
</dbReference>
<feature type="transmembrane region" description="Helical" evidence="12">
    <location>
        <begin position="197"/>
        <end position="225"/>
    </location>
</feature>
<dbReference type="AlphaFoldDB" id="A0A7K5XSZ3"/>
<reference evidence="14 15" key="1">
    <citation type="submission" date="2019-09" db="EMBL/GenBank/DDBJ databases">
        <title>Bird 10,000 Genomes (B10K) Project - Family phase.</title>
        <authorList>
            <person name="Zhang G."/>
        </authorList>
    </citation>
    <scope>NUCLEOTIDE SEQUENCE [LARGE SCALE GENOMIC DNA]</scope>
    <source>
        <strain evidence="14">B10K-DU-012-55</strain>
        <tissue evidence="14">Muscle</tissue>
    </source>
</reference>
<dbReference type="GO" id="GO:0004930">
    <property type="term" value="F:G protein-coupled receptor activity"/>
    <property type="evidence" value="ECO:0007669"/>
    <property type="project" value="UniProtKB-KW"/>
</dbReference>
<dbReference type="CDD" id="cd13954">
    <property type="entry name" value="7tmA_OR"/>
    <property type="match status" value="1"/>
</dbReference>
<dbReference type="InterPro" id="IPR050516">
    <property type="entry name" value="Olfactory_GPCR"/>
</dbReference>
<evidence type="ECO:0000313" key="14">
    <source>
        <dbReference type="EMBL" id="NWU56026.1"/>
    </source>
</evidence>
<evidence type="ECO:0000256" key="12">
    <source>
        <dbReference type="RuleBase" id="RU363047"/>
    </source>
</evidence>
<keyword evidence="9 11" id="KW-0675">Receptor</keyword>
<keyword evidence="2 12" id="KW-1003">Cell membrane</keyword>
<keyword evidence="8 12" id="KW-0472">Membrane</keyword>
<dbReference type="EMBL" id="VYZM01017120">
    <property type="protein sequence ID" value="NWU56026.1"/>
    <property type="molecule type" value="Genomic_DNA"/>
</dbReference>
<accession>A0A7K5XSZ3</accession>
<dbReference type="FunFam" id="1.20.1070.10:FF:000001">
    <property type="entry name" value="Olfactory receptor"/>
    <property type="match status" value="1"/>
</dbReference>
<sequence>TQRVNLSTVSEFVLVGLSDAPEVRFLLFVLFLIIYLATMAGNITILVAMSTDTRLHNPMYLFLGNLSLLDILCPTITVPKMLEALLLEKKVISFTGCMLQLFFLIDVVGTEIFLLAVMAYDRYVAICHPLQYTNIVSLKLCAHLAIGTWVVGFFNSLLHTSLIFTLSFCDSNEVDQYYCDIPPMLALSCSPTYSRELVFLVVAGVLGSAAFVVTLMSYIYILVAILYMKSSESRHKAFSTCGSHLTVVCLFYGTTICTYVRPSSTYSPHQDRVVSMLYGILTPLLNPIIYSLRNKEVKCALIRLISHVRTLLTR</sequence>
<dbReference type="GO" id="GO:0005886">
    <property type="term" value="C:plasma membrane"/>
    <property type="evidence" value="ECO:0007669"/>
    <property type="project" value="UniProtKB-SubCell"/>
</dbReference>
<dbReference type="Pfam" id="PF13853">
    <property type="entry name" value="7tm_4"/>
    <property type="match status" value="1"/>
</dbReference>
<dbReference type="PANTHER" id="PTHR26452">
    <property type="entry name" value="OLFACTORY RECEPTOR"/>
    <property type="match status" value="1"/>
</dbReference>
<dbReference type="InterPro" id="IPR000276">
    <property type="entry name" value="GPCR_Rhodpsn"/>
</dbReference>
<dbReference type="PROSITE" id="PS00237">
    <property type="entry name" value="G_PROTEIN_RECEP_F1_1"/>
    <property type="match status" value="1"/>
</dbReference>
<evidence type="ECO:0000256" key="9">
    <source>
        <dbReference type="ARBA" id="ARBA00023170"/>
    </source>
</evidence>
<feature type="transmembrane region" description="Helical" evidence="12">
    <location>
        <begin position="25"/>
        <end position="48"/>
    </location>
</feature>
<feature type="transmembrane region" description="Helical" evidence="12">
    <location>
        <begin position="237"/>
        <end position="261"/>
    </location>
</feature>
<dbReference type="InterPro" id="IPR000725">
    <property type="entry name" value="Olfact_rcpt"/>
</dbReference>
<feature type="transmembrane region" description="Helical" evidence="12">
    <location>
        <begin position="140"/>
        <end position="158"/>
    </location>
</feature>
<feature type="non-terminal residue" evidence="14">
    <location>
        <position position="314"/>
    </location>
</feature>
<evidence type="ECO:0000256" key="5">
    <source>
        <dbReference type="ARBA" id="ARBA00022725"/>
    </source>
</evidence>
<feature type="domain" description="G-protein coupled receptors family 1 profile" evidence="13">
    <location>
        <begin position="41"/>
        <end position="290"/>
    </location>
</feature>
<evidence type="ECO:0000256" key="2">
    <source>
        <dbReference type="ARBA" id="ARBA00022475"/>
    </source>
</evidence>
<comment type="caution">
    <text evidence="14">The sequence shown here is derived from an EMBL/GenBank/DDBJ whole genome shotgun (WGS) entry which is preliminary data.</text>
</comment>
<feature type="transmembrane region" description="Helical" evidence="12">
    <location>
        <begin position="273"/>
        <end position="292"/>
    </location>
</feature>
<evidence type="ECO:0000259" key="13">
    <source>
        <dbReference type="PROSITE" id="PS50262"/>
    </source>
</evidence>
<feature type="non-terminal residue" evidence="14">
    <location>
        <position position="1"/>
    </location>
</feature>
<proteinExistence type="inferred from homology"/>
<dbReference type="Gene3D" id="1.20.1070.10">
    <property type="entry name" value="Rhodopsin 7-helix transmembrane proteins"/>
    <property type="match status" value="1"/>
</dbReference>
<comment type="subcellular location">
    <subcellularLocation>
        <location evidence="1 12">Cell membrane</location>
        <topology evidence="1 12">Multi-pass membrane protein</topology>
    </subcellularLocation>
</comment>
<evidence type="ECO:0000256" key="1">
    <source>
        <dbReference type="ARBA" id="ARBA00004651"/>
    </source>
</evidence>
<comment type="similarity">
    <text evidence="11">Belongs to the G-protein coupled receptor 1 family.</text>
</comment>
<keyword evidence="5 12" id="KW-0552">Olfaction</keyword>
<keyword evidence="4 11" id="KW-0812">Transmembrane</keyword>
<dbReference type="SUPFAM" id="SSF81321">
    <property type="entry name" value="Family A G protein-coupled receptor-like"/>
    <property type="match status" value="1"/>
</dbReference>
<feature type="transmembrane region" description="Helical" evidence="12">
    <location>
        <begin position="98"/>
        <end position="120"/>
    </location>
</feature>
<evidence type="ECO:0000256" key="10">
    <source>
        <dbReference type="ARBA" id="ARBA00023224"/>
    </source>
</evidence>
<evidence type="ECO:0000256" key="11">
    <source>
        <dbReference type="RuleBase" id="RU000688"/>
    </source>
</evidence>
<dbReference type="PRINTS" id="PR00237">
    <property type="entry name" value="GPCRRHODOPSN"/>
</dbReference>
<keyword evidence="6 12" id="KW-1133">Transmembrane helix</keyword>
<evidence type="ECO:0000256" key="8">
    <source>
        <dbReference type="ARBA" id="ARBA00023136"/>
    </source>
</evidence>
<dbReference type="InterPro" id="IPR017452">
    <property type="entry name" value="GPCR_Rhodpsn_7TM"/>
</dbReference>
<evidence type="ECO:0000256" key="4">
    <source>
        <dbReference type="ARBA" id="ARBA00022692"/>
    </source>
</evidence>
<evidence type="ECO:0000256" key="3">
    <source>
        <dbReference type="ARBA" id="ARBA00022606"/>
    </source>
</evidence>